<organism evidence="1">
    <name type="scientific">human gut metagenome</name>
    <dbReference type="NCBI Taxonomy" id="408170"/>
    <lineage>
        <taxon>unclassified sequences</taxon>
        <taxon>metagenomes</taxon>
        <taxon>organismal metagenomes</taxon>
    </lineage>
</organism>
<reference evidence="1" key="1">
    <citation type="journal article" date="2013" name="Environ. Microbiol.">
        <title>Microbiota from the distal guts of lean and obese adolescents exhibit partial functional redundancy besides clear differences in community structure.</title>
        <authorList>
            <person name="Ferrer M."/>
            <person name="Ruiz A."/>
            <person name="Lanza F."/>
            <person name="Haange S.B."/>
            <person name="Oberbach A."/>
            <person name="Till H."/>
            <person name="Bargiela R."/>
            <person name="Campoy C."/>
            <person name="Segura M.T."/>
            <person name="Richter M."/>
            <person name="von Bergen M."/>
            <person name="Seifert J."/>
            <person name="Suarez A."/>
        </authorList>
    </citation>
    <scope>NUCLEOTIDE SEQUENCE</scope>
</reference>
<dbReference type="EMBL" id="AJWY01001208">
    <property type="protein sequence ID" value="EKC80105.1"/>
    <property type="molecule type" value="Genomic_DNA"/>
</dbReference>
<proteinExistence type="predicted"/>
<accession>K1UPN5</accession>
<feature type="non-terminal residue" evidence="1">
    <location>
        <position position="1"/>
    </location>
</feature>
<comment type="caution">
    <text evidence="1">The sequence shown here is derived from an EMBL/GenBank/DDBJ whole genome shotgun (WGS) entry which is preliminary data.</text>
</comment>
<sequence>NVVLLTKYYILLNSNKNVQNIYHDFIITVAMELIQEGKEDCSCAISLAMAILDNWFEANKI</sequence>
<dbReference type="AlphaFoldDB" id="K1UPN5"/>
<gene>
    <name evidence="1" type="ORF">LEA_01735</name>
</gene>
<evidence type="ECO:0000313" key="1">
    <source>
        <dbReference type="EMBL" id="EKC80105.1"/>
    </source>
</evidence>
<name>K1UPN5_9ZZZZ</name>
<protein>
    <submittedName>
        <fullName evidence="1">Uncharacterized protein</fullName>
    </submittedName>
</protein>